<dbReference type="EMBL" id="BAABHV010000009">
    <property type="protein sequence ID" value="GAA5052636.1"/>
    <property type="molecule type" value="Genomic_DNA"/>
</dbReference>
<evidence type="ECO:0000313" key="3">
    <source>
        <dbReference type="Proteomes" id="UP001500518"/>
    </source>
</evidence>
<evidence type="ECO:0000313" key="2">
    <source>
        <dbReference type="EMBL" id="GAA5052636.1"/>
    </source>
</evidence>
<reference evidence="3" key="1">
    <citation type="journal article" date="2019" name="Int. J. Syst. Evol. Microbiol.">
        <title>The Global Catalogue of Microorganisms (GCM) 10K type strain sequencing project: providing services to taxonomists for standard genome sequencing and annotation.</title>
        <authorList>
            <consortium name="The Broad Institute Genomics Platform"/>
            <consortium name="The Broad Institute Genome Sequencing Center for Infectious Disease"/>
            <person name="Wu L."/>
            <person name="Ma J."/>
        </authorList>
    </citation>
    <scope>NUCLEOTIDE SEQUENCE [LARGE SCALE GENOMIC DNA]</scope>
    <source>
        <strain evidence="3">JCM 18014</strain>
    </source>
</reference>
<name>A0ABP9K984_9SPHN</name>
<feature type="transmembrane region" description="Helical" evidence="1">
    <location>
        <begin position="58"/>
        <end position="81"/>
    </location>
</feature>
<keyword evidence="3" id="KW-1185">Reference proteome</keyword>
<feature type="transmembrane region" description="Helical" evidence="1">
    <location>
        <begin position="87"/>
        <end position="110"/>
    </location>
</feature>
<organism evidence="2 3">
    <name type="scientific">Erythrobacter westpacificensis</name>
    <dbReference type="NCBI Taxonomy" id="1055231"/>
    <lineage>
        <taxon>Bacteria</taxon>
        <taxon>Pseudomonadati</taxon>
        <taxon>Pseudomonadota</taxon>
        <taxon>Alphaproteobacteria</taxon>
        <taxon>Sphingomonadales</taxon>
        <taxon>Erythrobacteraceae</taxon>
        <taxon>Erythrobacter/Porphyrobacter group</taxon>
        <taxon>Erythrobacter</taxon>
    </lineage>
</organism>
<dbReference type="Proteomes" id="UP001500518">
    <property type="component" value="Unassembled WGS sequence"/>
</dbReference>
<keyword evidence="1" id="KW-0472">Membrane</keyword>
<gene>
    <name evidence="2" type="ORF">GCM10023208_13750</name>
</gene>
<accession>A0ABP9K984</accession>
<dbReference type="InterPro" id="IPR010865">
    <property type="entry name" value="DUF1499"/>
</dbReference>
<feature type="transmembrane region" description="Helical" evidence="1">
    <location>
        <begin position="25"/>
        <end position="46"/>
    </location>
</feature>
<sequence length="258" mass="27486">MAETGAAPATGARKETKAVRWLGNFVLGGALIAIVIVLVAATLARYDIIGKLAGFGPFYMALNPARALTIIGILGLIFAFWRSTGEVAKLFVGTILAGALTAVIYILLVIPAGKVPPIHDVTTDLNDIPQFTTLDVDNPVSTGPFSVEEWRAFHEGAYADIQPIVIDKSPTEVLADAQALMEDRGWEIAAYDAETGTLEATATAGYVRFYDDVILEVTPVADGSTRVDMRSVSRVGVSDVGYNAARIREFLADLRAVG</sequence>
<proteinExistence type="predicted"/>
<keyword evidence="1" id="KW-1133">Transmembrane helix</keyword>
<evidence type="ECO:0000256" key="1">
    <source>
        <dbReference type="SAM" id="Phobius"/>
    </source>
</evidence>
<comment type="caution">
    <text evidence="2">The sequence shown here is derived from an EMBL/GenBank/DDBJ whole genome shotgun (WGS) entry which is preliminary data.</text>
</comment>
<keyword evidence="1" id="KW-0812">Transmembrane</keyword>
<protein>
    <submittedName>
        <fullName evidence="2">DUF1499 domain-containing protein</fullName>
    </submittedName>
</protein>
<dbReference type="Pfam" id="PF07386">
    <property type="entry name" value="DUF1499"/>
    <property type="match status" value="1"/>
</dbReference>